<dbReference type="InterPro" id="IPR052979">
    <property type="entry name" value="Adenylate-forming_domain"/>
</dbReference>
<evidence type="ECO:0000256" key="1">
    <source>
        <dbReference type="SAM" id="Phobius"/>
    </source>
</evidence>
<protein>
    <recommendedName>
        <fullName evidence="4">Integral membrane protein TmpA</fullName>
    </recommendedName>
</protein>
<reference evidence="2" key="1">
    <citation type="submission" date="2022-10" db="EMBL/GenBank/DDBJ databases">
        <title>Tapping the CABI collections for fungal endophytes: first genome assemblies for Collariella, Neodidymelliopsis, Ascochyta clinopodiicola, Didymella pomorum, Didymosphaeria variabile, Neocosmospora piperis and Neocucurbitaria cava.</title>
        <authorList>
            <person name="Hill R."/>
        </authorList>
    </citation>
    <scope>NUCLEOTIDE SEQUENCE</scope>
    <source>
        <strain evidence="2">IMI 355082</strain>
    </source>
</reference>
<dbReference type="Proteomes" id="UP001140453">
    <property type="component" value="Unassembled WGS sequence"/>
</dbReference>
<proteinExistence type="predicted"/>
<evidence type="ECO:0008006" key="4">
    <source>
        <dbReference type="Google" id="ProtNLM"/>
    </source>
</evidence>
<dbReference type="AlphaFoldDB" id="A0A9W9CXA8"/>
<feature type="transmembrane region" description="Helical" evidence="1">
    <location>
        <begin position="188"/>
        <end position="206"/>
    </location>
</feature>
<sequence length="491" mass="54842">MDTFKEDKLPDAEKTIADINIRNVNLDGPGADALCSPSSSTAFTELKPLPAEKKSSRPYRQARHVYFTVYRRLFAIILILNIIGLIVLETRPYDLEHYLRSISSAASSNFCLAILARQDYIINGLFDLYVLIPKSAPLALRRRVAKVYEFGGVHSGAAFCATLWFLRMVILLTLAFRDGTLGDNIPGLALVWVVLLLFVGIIVFAHPSLRTKQHDTFERTHRFAGWVTNALFWVLVVLASMALANREEDPRSTGQVLVTLPSFWMLTLNTVHTLIPWIRLRKLPATAEPLSSMAVRLHLKANIKPFYTIRLSDSPLTEWHSFACFPDSNPINGSTNSVIIAKAGDWTSSVISSPKPYYWTRGLPTRGVLYMSLLFKRVVVVTTGSGIGPCLNLLGMKPETRPACRVLWSTPNPGEFYGDSIINEVKQCDPNAVVWDTKSQGRPDMVELTWKLVMEMDAEAVFCVSNPKVTKKVVYGMESRGIPAYGPIFDS</sequence>
<evidence type="ECO:0000313" key="2">
    <source>
        <dbReference type="EMBL" id="KAJ4391009.1"/>
    </source>
</evidence>
<keyword evidence="1" id="KW-0812">Transmembrane</keyword>
<dbReference type="EMBL" id="JAPEVB010000003">
    <property type="protein sequence ID" value="KAJ4391009.1"/>
    <property type="molecule type" value="Genomic_DNA"/>
</dbReference>
<organism evidence="2 3">
    <name type="scientific">Gnomoniopsis smithogilvyi</name>
    <dbReference type="NCBI Taxonomy" id="1191159"/>
    <lineage>
        <taxon>Eukaryota</taxon>
        <taxon>Fungi</taxon>
        <taxon>Dikarya</taxon>
        <taxon>Ascomycota</taxon>
        <taxon>Pezizomycotina</taxon>
        <taxon>Sordariomycetes</taxon>
        <taxon>Sordariomycetidae</taxon>
        <taxon>Diaporthales</taxon>
        <taxon>Gnomoniaceae</taxon>
        <taxon>Gnomoniopsis</taxon>
    </lineage>
</organism>
<dbReference type="PANTHER" id="PTHR33927">
    <property type="entry name" value="TRANSMEMBRANE PROTEIN"/>
    <property type="match status" value="1"/>
</dbReference>
<keyword evidence="1" id="KW-1133">Transmembrane helix</keyword>
<dbReference type="OrthoDB" id="3142841at2759"/>
<gene>
    <name evidence="2" type="ORF">N0V93_004622</name>
</gene>
<name>A0A9W9CXA8_9PEZI</name>
<keyword evidence="1" id="KW-0472">Membrane</keyword>
<feature type="transmembrane region" description="Helical" evidence="1">
    <location>
        <begin position="156"/>
        <end position="176"/>
    </location>
</feature>
<feature type="transmembrane region" description="Helical" evidence="1">
    <location>
        <begin position="256"/>
        <end position="278"/>
    </location>
</feature>
<dbReference type="PANTHER" id="PTHR33927:SF5">
    <property type="entry name" value="ENZYME, PUTATIVE (AFU_ORTHOLOGUE AFUA_8G01222)-RELATED"/>
    <property type="match status" value="1"/>
</dbReference>
<evidence type="ECO:0000313" key="3">
    <source>
        <dbReference type="Proteomes" id="UP001140453"/>
    </source>
</evidence>
<comment type="caution">
    <text evidence="2">The sequence shown here is derived from an EMBL/GenBank/DDBJ whole genome shotgun (WGS) entry which is preliminary data.</text>
</comment>
<accession>A0A9W9CXA8</accession>
<keyword evidence="3" id="KW-1185">Reference proteome</keyword>
<feature type="transmembrane region" description="Helical" evidence="1">
    <location>
        <begin position="69"/>
        <end position="88"/>
    </location>
</feature>
<feature type="transmembrane region" description="Helical" evidence="1">
    <location>
        <begin position="226"/>
        <end position="244"/>
    </location>
</feature>